<keyword evidence="4" id="KW-1185">Reference proteome</keyword>
<dbReference type="InParanoid" id="H2ZKX8"/>
<dbReference type="Ensembl" id="ENSCSAVT00000018442.1">
    <property type="protein sequence ID" value="ENSCSAVP00000018244.1"/>
    <property type="gene ID" value="ENSCSAVG00000010728.1"/>
</dbReference>
<dbReference type="HOGENOM" id="CLU_943205_0_0_1"/>
<feature type="compositionally biased region" description="Polar residues" evidence="1">
    <location>
        <begin position="255"/>
        <end position="270"/>
    </location>
</feature>
<evidence type="ECO:0000256" key="1">
    <source>
        <dbReference type="SAM" id="MobiDB-lite"/>
    </source>
</evidence>
<feature type="compositionally biased region" description="Low complexity" evidence="1">
    <location>
        <begin position="184"/>
        <end position="228"/>
    </location>
</feature>
<proteinExistence type="predicted"/>
<reference evidence="4" key="1">
    <citation type="submission" date="2003-08" db="EMBL/GenBank/DDBJ databases">
        <authorList>
            <person name="Birren B."/>
            <person name="Nusbaum C."/>
            <person name="Abebe A."/>
            <person name="Abouelleil A."/>
            <person name="Adekoya E."/>
            <person name="Ait-zahra M."/>
            <person name="Allen N."/>
            <person name="Allen T."/>
            <person name="An P."/>
            <person name="Anderson M."/>
            <person name="Anderson S."/>
            <person name="Arachchi H."/>
            <person name="Armbruster J."/>
            <person name="Bachantsang P."/>
            <person name="Baldwin J."/>
            <person name="Barry A."/>
            <person name="Bayul T."/>
            <person name="Blitshsteyn B."/>
            <person name="Bloom T."/>
            <person name="Blye J."/>
            <person name="Boguslavskiy L."/>
            <person name="Borowsky M."/>
            <person name="Boukhgalter B."/>
            <person name="Brunache A."/>
            <person name="Butler J."/>
            <person name="Calixte N."/>
            <person name="Calvo S."/>
            <person name="Camarata J."/>
            <person name="Campo K."/>
            <person name="Chang J."/>
            <person name="Cheshatsang Y."/>
            <person name="Citroen M."/>
            <person name="Collymore A."/>
            <person name="Considine T."/>
            <person name="Cook A."/>
            <person name="Cooke P."/>
            <person name="Corum B."/>
            <person name="Cuomo C."/>
            <person name="David R."/>
            <person name="Dawoe T."/>
            <person name="Degray S."/>
            <person name="Dodge S."/>
            <person name="Dooley K."/>
            <person name="Dorje P."/>
            <person name="Dorjee K."/>
            <person name="Dorris L."/>
            <person name="Duffey N."/>
            <person name="Dupes A."/>
            <person name="Elkins T."/>
            <person name="Engels R."/>
            <person name="Erickson J."/>
            <person name="Farina A."/>
            <person name="Faro S."/>
            <person name="Ferreira P."/>
            <person name="Fischer H."/>
            <person name="Fitzgerald M."/>
            <person name="Foley K."/>
            <person name="Gage D."/>
            <person name="Galagan J."/>
            <person name="Gearin G."/>
            <person name="Gnerre S."/>
            <person name="Gnirke A."/>
            <person name="Goyette A."/>
            <person name="Graham J."/>
            <person name="Grandbois E."/>
            <person name="Gyaltsen K."/>
            <person name="Hafez N."/>
            <person name="Hagopian D."/>
            <person name="Hagos B."/>
            <person name="Hall J."/>
            <person name="Hatcher B."/>
            <person name="Heller A."/>
            <person name="Higgins H."/>
            <person name="Honan T."/>
            <person name="Horn A."/>
            <person name="Houde N."/>
            <person name="Hughes L."/>
            <person name="Hulme W."/>
            <person name="Husby E."/>
            <person name="Iliev I."/>
            <person name="Jaffe D."/>
            <person name="Jones C."/>
            <person name="Kamal M."/>
            <person name="Kamat A."/>
            <person name="Kamvysselis M."/>
            <person name="Karlsson E."/>
            <person name="Kells C."/>
            <person name="Kieu A."/>
            <person name="Kisner P."/>
            <person name="Kodira C."/>
            <person name="Kulbokas E."/>
            <person name="Labutti K."/>
            <person name="Lama D."/>
            <person name="Landers T."/>
            <person name="Leger J."/>
            <person name="Levine S."/>
            <person name="Lewis D."/>
            <person name="Lewis T."/>
            <person name="Lindblad-toh K."/>
            <person name="Liu X."/>
            <person name="Lokyitsang T."/>
            <person name="Lokyitsang Y."/>
            <person name="Lucien O."/>
            <person name="Lui A."/>
            <person name="Ma L.J."/>
            <person name="Mabbitt R."/>
            <person name="Macdonald J."/>
            <person name="Maclean C."/>
            <person name="Major J."/>
            <person name="Manning J."/>
            <person name="Marabella R."/>
            <person name="Maru K."/>
            <person name="Matthews C."/>
            <person name="Mauceli E."/>
            <person name="Mccarthy M."/>
            <person name="Mcdonough S."/>
            <person name="Mcghee T."/>
            <person name="Meldrim J."/>
            <person name="Meneus L."/>
            <person name="Mesirov J."/>
            <person name="Mihalev A."/>
            <person name="Mihova T."/>
            <person name="Mikkelsen T."/>
            <person name="Mlenga V."/>
            <person name="Moru K."/>
            <person name="Mozes J."/>
            <person name="Mulrain L."/>
            <person name="Munson G."/>
            <person name="Naylor J."/>
            <person name="Newes C."/>
            <person name="Nguyen C."/>
            <person name="Nguyen N."/>
            <person name="Nguyen T."/>
            <person name="Nicol R."/>
            <person name="Nielsen C."/>
            <person name="Nizzari M."/>
            <person name="Norbu C."/>
            <person name="Norbu N."/>
            <person name="O'donnell P."/>
            <person name="Okoawo O."/>
            <person name="O'leary S."/>
            <person name="Omotosho B."/>
            <person name="O'neill K."/>
            <person name="Osman S."/>
            <person name="Parker S."/>
            <person name="Perrin D."/>
            <person name="Phunkhang P."/>
            <person name="Piqani B."/>
            <person name="Purcell S."/>
            <person name="Rachupka T."/>
            <person name="Ramasamy U."/>
            <person name="Rameau R."/>
            <person name="Ray V."/>
            <person name="Raymond C."/>
            <person name="Retta R."/>
            <person name="Richardson S."/>
            <person name="Rise C."/>
            <person name="Rodriguez J."/>
            <person name="Rogers J."/>
            <person name="Rogov P."/>
            <person name="Rutman M."/>
            <person name="Schupbach R."/>
            <person name="Seaman C."/>
            <person name="Settipalli S."/>
            <person name="Sharpe T."/>
            <person name="Sheridan J."/>
            <person name="Sherpa N."/>
            <person name="Shi J."/>
            <person name="Smirnov S."/>
            <person name="Smith C."/>
            <person name="Sougnez C."/>
            <person name="Spencer B."/>
            <person name="Stalker J."/>
            <person name="Stange-thomann N."/>
            <person name="Stavropoulos S."/>
            <person name="Stetson K."/>
            <person name="Stone C."/>
            <person name="Stone S."/>
            <person name="Stubbs M."/>
            <person name="Talamas J."/>
            <person name="Tchuinga P."/>
            <person name="Tenzing P."/>
            <person name="Tesfaye S."/>
            <person name="Theodore J."/>
            <person name="Thoulutsang Y."/>
            <person name="Topham K."/>
            <person name="Towey S."/>
            <person name="Tsamla T."/>
            <person name="Tsomo N."/>
            <person name="Vallee D."/>
            <person name="Vassiliev H."/>
            <person name="Venkataraman V."/>
            <person name="Vinson J."/>
            <person name="Vo A."/>
            <person name="Wade C."/>
            <person name="Wang S."/>
            <person name="Wangchuk T."/>
            <person name="Wangdi T."/>
            <person name="Whittaker C."/>
            <person name="Wilkinson J."/>
            <person name="Wu Y."/>
            <person name="Wyman D."/>
            <person name="Yadav S."/>
            <person name="Yang S."/>
            <person name="Yang X."/>
            <person name="Yeager S."/>
            <person name="Yee E."/>
            <person name="Young G."/>
            <person name="Zainoun J."/>
            <person name="Zembeck L."/>
            <person name="Zimmer A."/>
            <person name="Zody M."/>
            <person name="Lander E."/>
        </authorList>
    </citation>
    <scope>NUCLEOTIDE SEQUENCE [LARGE SCALE GENOMIC DNA]</scope>
</reference>
<sequence>MKNMVHYGEKVRNGRGGSRFVIFLFLSLCIACLIALSYKYSSWSMQQRAEDAETNYEQTLKNYQRCSANKKVLTTELEDKKKTIFDLQETSSKEMGNLNDCKALAKSLKQYKVDSEKKLLQQRTELSLRDKEIKALKEKVAQLEKSQKATEDKEKEIQSKTATVSKATDEIKDIVAPKKEDTSSHSQTKSSTASTSSTTTTTTGSTDISKSSASKDSSSKVKPAAVVPTESSEKATKSTPATKAVIKKDEKKSSNKPTVTAKKPSSTETTKQIEIQDKKIEEIINVDSRDVSKKL</sequence>
<dbReference type="AlphaFoldDB" id="H2ZKX8"/>
<keyword evidence="2" id="KW-0812">Transmembrane</keyword>
<feature type="region of interest" description="Disordered" evidence="1">
    <location>
        <begin position="143"/>
        <end position="273"/>
    </location>
</feature>
<dbReference type="Proteomes" id="UP000007875">
    <property type="component" value="Unassembled WGS sequence"/>
</dbReference>
<evidence type="ECO:0000313" key="4">
    <source>
        <dbReference type="Proteomes" id="UP000007875"/>
    </source>
</evidence>
<keyword evidence="2" id="KW-1133">Transmembrane helix</keyword>
<reference evidence="3" key="3">
    <citation type="submission" date="2025-09" db="UniProtKB">
        <authorList>
            <consortium name="Ensembl"/>
        </authorList>
    </citation>
    <scope>IDENTIFICATION</scope>
</reference>
<accession>H2ZKX8</accession>
<evidence type="ECO:0000256" key="2">
    <source>
        <dbReference type="SAM" id="Phobius"/>
    </source>
</evidence>
<feature type="compositionally biased region" description="Basic and acidic residues" evidence="1">
    <location>
        <begin position="143"/>
        <end position="158"/>
    </location>
</feature>
<name>H2ZKX8_CIOSA</name>
<evidence type="ECO:0000313" key="3">
    <source>
        <dbReference type="Ensembl" id="ENSCSAVP00000018244.1"/>
    </source>
</evidence>
<feature type="transmembrane region" description="Helical" evidence="2">
    <location>
        <begin position="20"/>
        <end position="38"/>
    </location>
</feature>
<organism evidence="3 4">
    <name type="scientific">Ciona savignyi</name>
    <name type="common">Pacific transparent sea squirt</name>
    <dbReference type="NCBI Taxonomy" id="51511"/>
    <lineage>
        <taxon>Eukaryota</taxon>
        <taxon>Metazoa</taxon>
        <taxon>Chordata</taxon>
        <taxon>Tunicata</taxon>
        <taxon>Ascidiacea</taxon>
        <taxon>Phlebobranchia</taxon>
        <taxon>Cionidae</taxon>
        <taxon>Ciona</taxon>
    </lineage>
</organism>
<keyword evidence="2" id="KW-0472">Membrane</keyword>
<dbReference type="GeneTree" id="ENSGT00530000067053"/>
<reference evidence="3" key="2">
    <citation type="submission" date="2025-08" db="UniProtKB">
        <authorList>
            <consortium name="Ensembl"/>
        </authorList>
    </citation>
    <scope>IDENTIFICATION</scope>
</reference>
<feature type="compositionally biased region" description="Basic and acidic residues" evidence="1">
    <location>
        <begin position="167"/>
        <end position="183"/>
    </location>
</feature>
<protein>
    <submittedName>
        <fullName evidence="3">Uncharacterized protein</fullName>
    </submittedName>
</protein>